<evidence type="ECO:0000259" key="6">
    <source>
        <dbReference type="PROSITE" id="PS50850"/>
    </source>
</evidence>
<dbReference type="Proteomes" id="UP000766486">
    <property type="component" value="Unassembled WGS sequence"/>
</dbReference>
<feature type="transmembrane region" description="Helical" evidence="5">
    <location>
        <begin position="112"/>
        <end position="131"/>
    </location>
</feature>
<comment type="subcellular location">
    <subcellularLocation>
        <location evidence="1">Membrane</location>
        <topology evidence="1">Multi-pass membrane protein</topology>
    </subcellularLocation>
</comment>
<feature type="transmembrane region" description="Helical" evidence="5">
    <location>
        <begin position="277"/>
        <end position="302"/>
    </location>
</feature>
<dbReference type="PANTHER" id="PTHR23502">
    <property type="entry name" value="MAJOR FACILITATOR SUPERFAMILY"/>
    <property type="match status" value="1"/>
</dbReference>
<feature type="transmembrane region" description="Helical" evidence="5">
    <location>
        <begin position="356"/>
        <end position="377"/>
    </location>
</feature>
<feature type="domain" description="Major facilitator superfamily (MFS) profile" evidence="6">
    <location>
        <begin position="18"/>
        <end position="479"/>
    </location>
</feature>
<feature type="transmembrane region" description="Helical" evidence="5">
    <location>
        <begin position="83"/>
        <end position="100"/>
    </location>
</feature>
<feature type="transmembrane region" description="Helical" evidence="5">
    <location>
        <begin position="143"/>
        <end position="165"/>
    </location>
</feature>
<evidence type="ECO:0000313" key="7">
    <source>
        <dbReference type="EMBL" id="VUC31317.1"/>
    </source>
</evidence>
<feature type="transmembrane region" description="Helical" evidence="5">
    <location>
        <begin position="314"/>
        <end position="336"/>
    </location>
</feature>
<dbReference type="Pfam" id="PF07690">
    <property type="entry name" value="MFS_1"/>
    <property type="match status" value="1"/>
</dbReference>
<sequence>MGVEMSPHDWPLRWRILILLNVSFYNFLGNTWSAGLSPVFDLIMKDFHCSQSDASDLSTFTLLALGISNLLALPLVSIIGQRYTILLSLVIFLTFNIWSAEATNYASLRNSRVIAGLAAGLVEALGPTMVYETFREHQLARAMVVYVGSLAAGSVLGPVIAGIIGEHLESWRWYVRILSVLIGANLLASIVMLPETSHMGLSGDAEVTENAEPQKLNCATIEDRGPTLPSPTEETPSMNFKREWLLRSFSTRHVYLKWSLALRRFVQPLQLLLAPQVLVTVYVFGCTIGWMVITSILLALIYAQPPLLWNAQSIGLLNLAPFLGLLIGLPCGGILADQLFIRSAKKGLGPSPASRLPVAIFGMLISPSGCLVLGYGLKNPGTWIQVCACWAMLAFGLTGSANVLLAYSVNSIPGRAGDIGVLINFMKNLLAFGVSYASLSWMELVGPDKQYATMAALLWFGYLWVLPIWFFSPALIRKTQGL</sequence>
<evidence type="ECO:0000256" key="2">
    <source>
        <dbReference type="ARBA" id="ARBA00022692"/>
    </source>
</evidence>
<evidence type="ECO:0000313" key="8">
    <source>
        <dbReference type="Proteomes" id="UP000766486"/>
    </source>
</evidence>
<keyword evidence="4 5" id="KW-0472">Membrane</keyword>
<dbReference type="Gene3D" id="1.20.1250.20">
    <property type="entry name" value="MFS general substrate transporter like domains"/>
    <property type="match status" value="1"/>
</dbReference>
<dbReference type="InterPro" id="IPR036259">
    <property type="entry name" value="MFS_trans_sf"/>
</dbReference>
<feature type="transmembrane region" description="Helical" evidence="5">
    <location>
        <begin position="12"/>
        <end position="28"/>
    </location>
</feature>
<gene>
    <name evidence="7" type="ORF">CLO192961_LOCUS304688</name>
</gene>
<keyword evidence="2 5" id="KW-0812">Transmembrane</keyword>
<protein>
    <recommendedName>
        <fullName evidence="6">Major facilitator superfamily (MFS) profile domain-containing protein</fullName>
    </recommendedName>
</protein>
<keyword evidence="8" id="KW-1185">Reference proteome</keyword>
<evidence type="ECO:0000256" key="4">
    <source>
        <dbReference type="ARBA" id="ARBA00023136"/>
    </source>
</evidence>
<feature type="transmembrane region" description="Helical" evidence="5">
    <location>
        <begin position="171"/>
        <end position="193"/>
    </location>
</feature>
<feature type="transmembrane region" description="Helical" evidence="5">
    <location>
        <begin position="451"/>
        <end position="476"/>
    </location>
</feature>
<dbReference type="SUPFAM" id="SSF103473">
    <property type="entry name" value="MFS general substrate transporter"/>
    <property type="match status" value="1"/>
</dbReference>
<dbReference type="EMBL" id="CABFNS010000831">
    <property type="protein sequence ID" value="VUC31317.1"/>
    <property type="molecule type" value="Genomic_DNA"/>
</dbReference>
<reference evidence="7 8" key="1">
    <citation type="submission" date="2019-06" db="EMBL/GenBank/DDBJ databases">
        <authorList>
            <person name="Broberg M."/>
        </authorList>
    </citation>
    <scope>NUCLEOTIDE SEQUENCE [LARGE SCALE GENOMIC DNA]</scope>
</reference>
<name>A0ABY6UJ95_BIOOC</name>
<evidence type="ECO:0000256" key="5">
    <source>
        <dbReference type="SAM" id="Phobius"/>
    </source>
</evidence>
<feature type="transmembrane region" description="Helical" evidence="5">
    <location>
        <begin position="57"/>
        <end position="76"/>
    </location>
</feature>
<accession>A0ABY6UJ95</accession>
<evidence type="ECO:0000256" key="1">
    <source>
        <dbReference type="ARBA" id="ARBA00004141"/>
    </source>
</evidence>
<evidence type="ECO:0000256" key="3">
    <source>
        <dbReference type="ARBA" id="ARBA00022989"/>
    </source>
</evidence>
<proteinExistence type="predicted"/>
<keyword evidence="3 5" id="KW-1133">Transmembrane helix</keyword>
<organism evidence="7 8">
    <name type="scientific">Bionectria ochroleuca</name>
    <name type="common">Gliocladium roseum</name>
    <dbReference type="NCBI Taxonomy" id="29856"/>
    <lineage>
        <taxon>Eukaryota</taxon>
        <taxon>Fungi</taxon>
        <taxon>Dikarya</taxon>
        <taxon>Ascomycota</taxon>
        <taxon>Pezizomycotina</taxon>
        <taxon>Sordariomycetes</taxon>
        <taxon>Hypocreomycetidae</taxon>
        <taxon>Hypocreales</taxon>
        <taxon>Bionectriaceae</taxon>
        <taxon>Clonostachys</taxon>
    </lineage>
</organism>
<comment type="caution">
    <text evidence="7">The sequence shown here is derived from an EMBL/GenBank/DDBJ whole genome shotgun (WGS) entry which is preliminary data.</text>
</comment>
<dbReference type="PROSITE" id="PS50850">
    <property type="entry name" value="MFS"/>
    <property type="match status" value="1"/>
</dbReference>
<dbReference type="PANTHER" id="PTHR23502:SF160">
    <property type="entry name" value="MAJOR FACILITATOR SUPERFAMILY (MFS) PROFILE DOMAIN-CONTAINING PROTEIN-RELATED"/>
    <property type="match status" value="1"/>
</dbReference>
<dbReference type="InterPro" id="IPR011701">
    <property type="entry name" value="MFS"/>
</dbReference>
<dbReference type="InterPro" id="IPR020846">
    <property type="entry name" value="MFS_dom"/>
</dbReference>
<feature type="transmembrane region" description="Helical" evidence="5">
    <location>
        <begin position="383"/>
        <end position="407"/>
    </location>
</feature>
<feature type="transmembrane region" description="Helical" evidence="5">
    <location>
        <begin position="419"/>
        <end position="439"/>
    </location>
</feature>